<evidence type="ECO:0008006" key="4">
    <source>
        <dbReference type="Google" id="ProtNLM"/>
    </source>
</evidence>
<feature type="transmembrane region" description="Helical" evidence="1">
    <location>
        <begin position="90"/>
        <end position="109"/>
    </location>
</feature>
<keyword evidence="3" id="KW-1185">Reference proteome</keyword>
<keyword evidence="1" id="KW-0472">Membrane</keyword>
<organism evidence="2 3">
    <name type="scientific">Streptomyces monticola</name>
    <dbReference type="NCBI Taxonomy" id="2666263"/>
    <lineage>
        <taxon>Bacteria</taxon>
        <taxon>Bacillati</taxon>
        <taxon>Actinomycetota</taxon>
        <taxon>Actinomycetes</taxon>
        <taxon>Kitasatosporales</taxon>
        <taxon>Streptomycetaceae</taxon>
        <taxon>Streptomyces</taxon>
    </lineage>
</organism>
<dbReference type="EMBL" id="JBHTCF010000006">
    <property type="protein sequence ID" value="MFC7305778.1"/>
    <property type="molecule type" value="Genomic_DNA"/>
</dbReference>
<feature type="transmembrane region" description="Helical" evidence="1">
    <location>
        <begin position="121"/>
        <end position="138"/>
    </location>
</feature>
<feature type="transmembrane region" description="Helical" evidence="1">
    <location>
        <begin position="341"/>
        <end position="362"/>
    </location>
</feature>
<feature type="transmembrane region" description="Helical" evidence="1">
    <location>
        <begin position="30"/>
        <end position="47"/>
    </location>
</feature>
<evidence type="ECO:0000256" key="1">
    <source>
        <dbReference type="SAM" id="Phobius"/>
    </source>
</evidence>
<gene>
    <name evidence="2" type="ORF">ACFQVC_16310</name>
</gene>
<evidence type="ECO:0000313" key="2">
    <source>
        <dbReference type="EMBL" id="MFC7305778.1"/>
    </source>
</evidence>
<feature type="transmembrane region" description="Helical" evidence="1">
    <location>
        <begin position="265"/>
        <end position="287"/>
    </location>
</feature>
<protein>
    <recommendedName>
        <fullName evidence="4">O-antigen ligase family protein</fullName>
    </recommendedName>
</protein>
<accession>A0ABW2JJW7</accession>
<proteinExistence type="predicted"/>
<keyword evidence="1" id="KW-1133">Transmembrane helix</keyword>
<feature type="transmembrane region" description="Helical" evidence="1">
    <location>
        <begin position="220"/>
        <end position="245"/>
    </location>
</feature>
<comment type="caution">
    <text evidence="2">The sequence shown here is derived from an EMBL/GenBank/DDBJ whole genome shotgun (WGS) entry which is preliminary data.</text>
</comment>
<dbReference type="Proteomes" id="UP001596523">
    <property type="component" value="Unassembled WGS sequence"/>
</dbReference>
<feature type="transmembrane region" description="Helical" evidence="1">
    <location>
        <begin position="6"/>
        <end position="25"/>
    </location>
</feature>
<evidence type="ECO:0000313" key="3">
    <source>
        <dbReference type="Proteomes" id="UP001596523"/>
    </source>
</evidence>
<feature type="transmembrane region" description="Helical" evidence="1">
    <location>
        <begin position="299"/>
        <end position="321"/>
    </location>
</feature>
<reference evidence="3" key="1">
    <citation type="journal article" date="2019" name="Int. J. Syst. Evol. Microbiol.">
        <title>The Global Catalogue of Microorganisms (GCM) 10K type strain sequencing project: providing services to taxonomists for standard genome sequencing and annotation.</title>
        <authorList>
            <consortium name="The Broad Institute Genomics Platform"/>
            <consortium name="The Broad Institute Genome Sequencing Center for Infectious Disease"/>
            <person name="Wu L."/>
            <person name="Ma J."/>
        </authorList>
    </citation>
    <scope>NUCLEOTIDE SEQUENCE [LARGE SCALE GENOMIC DNA]</scope>
    <source>
        <strain evidence="3">SYNS20</strain>
    </source>
</reference>
<name>A0ABW2JJW7_9ACTN</name>
<feature type="transmembrane region" description="Helical" evidence="1">
    <location>
        <begin position="189"/>
        <end position="208"/>
    </location>
</feature>
<feature type="transmembrane region" description="Helical" evidence="1">
    <location>
        <begin position="150"/>
        <end position="169"/>
    </location>
</feature>
<sequence length="436" mass="44957">MELILDPSGVLLGTTGLLVCGLLMWSCRRFYAWGIGLYAAVRLWELLQQGGAGGLVGIGIDLMASDLVALCLLCAGAVRLAGTARGAHPALGALFAFAAMWAWSALRGIPDFGLGPAGVEARGLFQLGAVTLYAATLPPTRAALVTVTRIWLGCAAVLCAAATLWWVSIGIGGAGQGVLIGGVVSESRPLGAPAALIIAQAAVLLLFLKGRSPAVRCAAAALVLTVVLLQFRTAWAALVVMLAGLLLTRRAHTSRLTSFAKAATAAAAVLLVGLLGLGGSLADGLLASSQDDTTLSWRVAGWLALLPTVGGPVEWLTGRPFGSGFERLMDGVVVNLSSHNAYLDVLLHLGLLGVGALLLLFLRMWKDAARIPEGPLLRLLVAGQLAFGMTCPLYPEQAILIGLTLALTRAPLPTAASPVAFPAPQTQEPPCPVAPR</sequence>
<keyword evidence="1" id="KW-0812">Transmembrane</keyword>
<dbReference type="RefSeq" id="WP_381831149.1">
    <property type="nucleotide sequence ID" value="NZ_JBHTCF010000006.1"/>
</dbReference>
<feature type="transmembrane region" description="Helical" evidence="1">
    <location>
        <begin position="53"/>
        <end position="78"/>
    </location>
</feature>